<dbReference type="AlphaFoldDB" id="A0A7X4H8I3"/>
<comment type="caution">
    <text evidence="1">The sequence shown here is derived from an EMBL/GenBank/DDBJ whole genome shotgun (WGS) entry which is preliminary data.</text>
</comment>
<dbReference type="EMBL" id="WWCU01000002">
    <property type="protein sequence ID" value="MYN06218.1"/>
    <property type="molecule type" value="Genomic_DNA"/>
</dbReference>
<dbReference type="RefSeq" id="WP_161070604.1">
    <property type="nucleotide sequence ID" value="NZ_CP086370.1"/>
</dbReference>
<gene>
    <name evidence="1" type="ORF">GTP77_02580</name>
</gene>
<organism evidence="1 2">
    <name type="scientific">Pseudoduganella aquatica</name>
    <dbReference type="NCBI Taxonomy" id="2660641"/>
    <lineage>
        <taxon>Bacteria</taxon>
        <taxon>Pseudomonadati</taxon>
        <taxon>Pseudomonadota</taxon>
        <taxon>Betaproteobacteria</taxon>
        <taxon>Burkholderiales</taxon>
        <taxon>Oxalobacteraceae</taxon>
        <taxon>Telluria group</taxon>
        <taxon>Pseudoduganella</taxon>
    </lineage>
</organism>
<protein>
    <recommendedName>
        <fullName evidence="3">Transporter substrate-binding domain-containing protein</fullName>
    </recommendedName>
</protein>
<name>A0A7X4H8I3_9BURK</name>
<proteinExistence type="predicted"/>
<evidence type="ECO:0000313" key="2">
    <source>
        <dbReference type="Proteomes" id="UP000450676"/>
    </source>
</evidence>
<keyword evidence="2" id="KW-1185">Reference proteome</keyword>
<dbReference type="Proteomes" id="UP000450676">
    <property type="component" value="Unassembled WGS sequence"/>
</dbReference>
<accession>A0A7X4H8I3</accession>
<evidence type="ECO:0008006" key="3">
    <source>
        <dbReference type="Google" id="ProtNLM"/>
    </source>
</evidence>
<sequence>MISGNAGVPFVLDGGGGLAAELVVRQDTNGERSNLLKLAAGRIDFTQMNRLLYGSMAGEPEFAGHLEAEPEPGVAPFTRRLFVGPHRKDLLASLNAALAALPCDAQWRAVAARYGIALEPCKPR</sequence>
<reference evidence="1 2" key="1">
    <citation type="submission" date="2019-12" db="EMBL/GenBank/DDBJ databases">
        <title>Novel species isolated from a subtropical stream in China.</title>
        <authorList>
            <person name="Lu H."/>
        </authorList>
    </citation>
    <scope>NUCLEOTIDE SEQUENCE [LARGE SCALE GENOMIC DNA]</scope>
    <source>
        <strain evidence="1 2">FT127W</strain>
    </source>
</reference>
<evidence type="ECO:0000313" key="1">
    <source>
        <dbReference type="EMBL" id="MYN06218.1"/>
    </source>
</evidence>